<accession>A0A6G0QL48</accession>
<evidence type="ECO:0000313" key="2">
    <source>
        <dbReference type="EMBL" id="KAE9292501.1"/>
    </source>
</evidence>
<gene>
    <name evidence="2" type="ORF">PF008_g25045</name>
</gene>
<dbReference type="AlphaFoldDB" id="A0A6G0QL48"/>
<organism evidence="2 3">
    <name type="scientific">Phytophthora fragariae</name>
    <dbReference type="NCBI Taxonomy" id="53985"/>
    <lineage>
        <taxon>Eukaryota</taxon>
        <taxon>Sar</taxon>
        <taxon>Stramenopiles</taxon>
        <taxon>Oomycota</taxon>
        <taxon>Peronosporomycetes</taxon>
        <taxon>Peronosporales</taxon>
        <taxon>Peronosporaceae</taxon>
        <taxon>Phytophthora</taxon>
    </lineage>
</organism>
<protein>
    <submittedName>
        <fullName evidence="2">Uncharacterized protein</fullName>
    </submittedName>
</protein>
<dbReference type="Proteomes" id="UP000486351">
    <property type="component" value="Unassembled WGS sequence"/>
</dbReference>
<reference evidence="2 3" key="1">
    <citation type="submission" date="2018-09" db="EMBL/GenBank/DDBJ databases">
        <title>Genomic investigation of the strawberry pathogen Phytophthora fragariae indicates pathogenicity is determined by transcriptional variation in three key races.</title>
        <authorList>
            <person name="Adams T.M."/>
            <person name="Armitage A.D."/>
            <person name="Sobczyk M.K."/>
            <person name="Bates H.J."/>
            <person name="Dunwell J.M."/>
            <person name="Nellist C.F."/>
            <person name="Harrison R.J."/>
        </authorList>
    </citation>
    <scope>NUCLEOTIDE SEQUENCE [LARGE SCALE GENOMIC DNA]</scope>
    <source>
        <strain evidence="2 3">NOV-77</strain>
    </source>
</reference>
<name>A0A6G0QL48_9STRA</name>
<dbReference type="EMBL" id="QXFY01002777">
    <property type="protein sequence ID" value="KAE9292501.1"/>
    <property type="molecule type" value="Genomic_DNA"/>
</dbReference>
<evidence type="ECO:0000256" key="1">
    <source>
        <dbReference type="SAM" id="MobiDB-lite"/>
    </source>
</evidence>
<feature type="compositionally biased region" description="Acidic residues" evidence="1">
    <location>
        <begin position="27"/>
        <end position="36"/>
    </location>
</feature>
<comment type="caution">
    <text evidence="2">The sequence shown here is derived from an EMBL/GenBank/DDBJ whole genome shotgun (WGS) entry which is preliminary data.</text>
</comment>
<evidence type="ECO:0000313" key="3">
    <source>
        <dbReference type="Proteomes" id="UP000486351"/>
    </source>
</evidence>
<sequence length="44" mass="4822">MIMPYDLRVKAAVGPTRAEVYATSSDAAEEWVESSDDTSNNTSR</sequence>
<proteinExistence type="predicted"/>
<feature type="region of interest" description="Disordered" evidence="1">
    <location>
        <begin position="21"/>
        <end position="44"/>
    </location>
</feature>